<dbReference type="SUPFAM" id="SSF53474">
    <property type="entry name" value="alpha/beta-Hydrolases"/>
    <property type="match status" value="1"/>
</dbReference>
<dbReference type="GO" id="GO:0016787">
    <property type="term" value="F:hydrolase activity"/>
    <property type="evidence" value="ECO:0007669"/>
    <property type="project" value="UniProtKB-KW"/>
</dbReference>
<dbReference type="EMBL" id="JADIMP010000085">
    <property type="protein sequence ID" value="MBO8441785.1"/>
    <property type="molecule type" value="Genomic_DNA"/>
</dbReference>
<dbReference type="Gene3D" id="3.40.50.1820">
    <property type="entry name" value="alpha/beta hydrolase"/>
    <property type="match status" value="1"/>
</dbReference>
<feature type="domain" description="BD-FAE-like" evidence="2">
    <location>
        <begin position="25"/>
        <end position="207"/>
    </location>
</feature>
<organism evidence="3 4">
    <name type="scientific">Candidatus Gallilactobacillus intestinavium</name>
    <dbReference type="NCBI Taxonomy" id="2840838"/>
    <lineage>
        <taxon>Bacteria</taxon>
        <taxon>Bacillati</taxon>
        <taxon>Bacillota</taxon>
        <taxon>Bacilli</taxon>
        <taxon>Lactobacillales</taxon>
        <taxon>Lactobacillaceae</taxon>
        <taxon>Lactobacillaceae incertae sedis</taxon>
        <taxon>Candidatus Gallilactobacillus</taxon>
    </lineage>
</organism>
<dbReference type="Pfam" id="PF20434">
    <property type="entry name" value="BD-FAE"/>
    <property type="match status" value="1"/>
</dbReference>
<dbReference type="PANTHER" id="PTHR48081:SF6">
    <property type="entry name" value="PEPTIDASE S9 PROLYL OLIGOPEPTIDASE CATALYTIC DOMAIN-CONTAINING PROTEIN"/>
    <property type="match status" value="1"/>
</dbReference>
<dbReference type="InterPro" id="IPR049492">
    <property type="entry name" value="BD-FAE-like_dom"/>
</dbReference>
<dbReference type="PANTHER" id="PTHR48081">
    <property type="entry name" value="AB HYDROLASE SUPERFAMILY PROTEIN C4A8.06C"/>
    <property type="match status" value="1"/>
</dbReference>
<dbReference type="InterPro" id="IPR029058">
    <property type="entry name" value="AB_hydrolase_fold"/>
</dbReference>
<keyword evidence="1 3" id="KW-0378">Hydrolase</keyword>
<gene>
    <name evidence="3" type="ORF">IAA89_05085</name>
</gene>
<evidence type="ECO:0000259" key="2">
    <source>
        <dbReference type="Pfam" id="PF20434"/>
    </source>
</evidence>
<evidence type="ECO:0000313" key="3">
    <source>
        <dbReference type="EMBL" id="MBO8441785.1"/>
    </source>
</evidence>
<comment type="caution">
    <text evidence="3">The sequence shown here is derived from an EMBL/GenBank/DDBJ whole genome shotgun (WGS) entry which is preliminary data.</text>
</comment>
<evidence type="ECO:0000313" key="4">
    <source>
        <dbReference type="Proteomes" id="UP000823614"/>
    </source>
</evidence>
<reference evidence="3" key="2">
    <citation type="journal article" date="2021" name="PeerJ">
        <title>Extensive microbial diversity within the chicken gut microbiome revealed by metagenomics and culture.</title>
        <authorList>
            <person name="Gilroy R."/>
            <person name="Ravi A."/>
            <person name="Getino M."/>
            <person name="Pursley I."/>
            <person name="Horton D.L."/>
            <person name="Alikhan N.F."/>
            <person name="Baker D."/>
            <person name="Gharbi K."/>
            <person name="Hall N."/>
            <person name="Watson M."/>
            <person name="Adriaenssens E.M."/>
            <person name="Foster-Nyarko E."/>
            <person name="Jarju S."/>
            <person name="Secka A."/>
            <person name="Antonio M."/>
            <person name="Oren A."/>
            <person name="Chaudhuri R.R."/>
            <person name="La Ragione R."/>
            <person name="Hildebrand F."/>
            <person name="Pallen M.J."/>
        </authorList>
    </citation>
    <scope>NUCLEOTIDE SEQUENCE</scope>
    <source>
        <strain evidence="3">C6-149</strain>
    </source>
</reference>
<accession>A0A9D9E8H5</accession>
<protein>
    <submittedName>
        <fullName evidence="3">Alpha/beta hydrolase</fullName>
    </submittedName>
</protein>
<proteinExistence type="predicted"/>
<dbReference type="AlphaFoldDB" id="A0A9D9E8H5"/>
<dbReference type="Proteomes" id="UP000823614">
    <property type="component" value="Unassembled WGS sequence"/>
</dbReference>
<dbReference type="InterPro" id="IPR050300">
    <property type="entry name" value="GDXG_lipolytic_enzyme"/>
</dbReference>
<sequence>MKTIEQKLNNNSYFKGFVQTVPGPREQKTFPTIVIVPGGGYKKIPIQQTEAIANAFYNQGFNAIYLRYSITGEVSSIYPNALVELAQTIKSLKNNSDWPIDDRIFIAGFSAGGQIVSLFNDYWKAQWLNDAAQTTATDIEPTAIILGYPVISPLLGYPNDDAVVKSWISNENVEKYAADLNVNQDNKPTFLWVTREDQVVPIINSISYISELNKNNIPLEFHIFNHGPHALALANTMTATKDQEKPYLPHVAHWFNLMMEWIKDFI</sequence>
<evidence type="ECO:0000256" key="1">
    <source>
        <dbReference type="ARBA" id="ARBA00022801"/>
    </source>
</evidence>
<reference evidence="3" key="1">
    <citation type="submission" date="2020-10" db="EMBL/GenBank/DDBJ databases">
        <authorList>
            <person name="Gilroy R."/>
        </authorList>
    </citation>
    <scope>NUCLEOTIDE SEQUENCE</scope>
    <source>
        <strain evidence="3">C6-149</strain>
    </source>
</reference>
<name>A0A9D9E8H5_9LACO</name>